<dbReference type="RefSeq" id="WP_203678525.1">
    <property type="nucleotide sequence ID" value="NZ_BOMW01000020.1"/>
</dbReference>
<dbReference type="SUPFAM" id="SSF52980">
    <property type="entry name" value="Restriction endonuclease-like"/>
    <property type="match status" value="1"/>
</dbReference>
<feature type="domain" description="Restriction endonuclease type IV Mrr" evidence="1">
    <location>
        <begin position="27"/>
        <end position="133"/>
    </location>
</feature>
<organism evidence="2 3">
    <name type="scientific">Actinoplanes siamensis</name>
    <dbReference type="NCBI Taxonomy" id="1223317"/>
    <lineage>
        <taxon>Bacteria</taxon>
        <taxon>Bacillati</taxon>
        <taxon>Actinomycetota</taxon>
        <taxon>Actinomycetes</taxon>
        <taxon>Micromonosporales</taxon>
        <taxon>Micromonosporaceae</taxon>
        <taxon>Actinoplanes</taxon>
    </lineage>
</organism>
<sequence length="488" mass="54517">MTFGSDWDLGEQLKALDQVADAHGRGLRFEGVIADLFRANRFEVRASPGIARPRQTDLLAVRGSDRYLIECKWRSSKADMDDIDGLRARLRRTFGATGLMISMEGFSGTAISDVSIHRDQPILLMSGAELRSLGMRHSSLLDMLWRKREALLTDGRAIVDEPDQHRRTVQRPALPESPVRFVIGGGEPASTIGFAGHYGQVAFARELHDIDWVPASGNGVTLDVSLPALTEDGILDVLAKLADLGWASPDAYWSIQQTHAVWHGFGAAAFADALPDWSTRAAADEAHDSEEFCYIDRCAGGFYSLTATLPAHEYRWARSVVLSFQFQGIPLDTSPLLQLCHAIGVHDEVYFRPRDEKSVNRIQLPAWTRPIEAVHALVTVPDPILGRDFVSGLVIPNPLRDPRWRDKRQGHDPDLGPLDGLYGLEELEYLICSLSDFHLADDRTYTYRLKYVETARTSEGRIVLPKAHWEYADENEDNQQEAIPLLRA</sequence>
<accession>A0A919N565</accession>
<dbReference type="InterPro" id="IPR011856">
    <property type="entry name" value="tRNA_endonuc-like_dom_sf"/>
</dbReference>
<dbReference type="Proteomes" id="UP000629619">
    <property type="component" value="Unassembled WGS sequence"/>
</dbReference>
<dbReference type="Gene3D" id="3.40.1350.10">
    <property type="match status" value="1"/>
</dbReference>
<reference evidence="2" key="1">
    <citation type="submission" date="2021-01" db="EMBL/GenBank/DDBJ databases">
        <title>Whole genome shotgun sequence of Actinoplanes siamensis NBRC 109076.</title>
        <authorList>
            <person name="Komaki H."/>
            <person name="Tamura T."/>
        </authorList>
    </citation>
    <scope>NUCLEOTIDE SEQUENCE</scope>
    <source>
        <strain evidence="2">NBRC 109076</strain>
    </source>
</reference>
<dbReference type="EMBL" id="BOMW01000020">
    <property type="protein sequence ID" value="GIF04624.1"/>
    <property type="molecule type" value="Genomic_DNA"/>
</dbReference>
<evidence type="ECO:0000313" key="3">
    <source>
        <dbReference type="Proteomes" id="UP000629619"/>
    </source>
</evidence>
<dbReference type="GO" id="GO:0003677">
    <property type="term" value="F:DNA binding"/>
    <property type="evidence" value="ECO:0007669"/>
    <property type="project" value="InterPro"/>
</dbReference>
<proteinExistence type="predicted"/>
<dbReference type="Pfam" id="PF04471">
    <property type="entry name" value="Mrr_cat"/>
    <property type="match status" value="1"/>
</dbReference>
<comment type="caution">
    <text evidence="2">The sequence shown here is derived from an EMBL/GenBank/DDBJ whole genome shotgun (WGS) entry which is preliminary data.</text>
</comment>
<dbReference type="InterPro" id="IPR011335">
    <property type="entry name" value="Restrct_endonuc-II-like"/>
</dbReference>
<protein>
    <recommendedName>
        <fullName evidence="1">Restriction endonuclease type IV Mrr domain-containing protein</fullName>
    </recommendedName>
</protein>
<dbReference type="GO" id="GO:0004519">
    <property type="term" value="F:endonuclease activity"/>
    <property type="evidence" value="ECO:0007669"/>
    <property type="project" value="InterPro"/>
</dbReference>
<evidence type="ECO:0000313" key="2">
    <source>
        <dbReference type="EMBL" id="GIF04624.1"/>
    </source>
</evidence>
<name>A0A919N565_9ACTN</name>
<gene>
    <name evidence="2" type="ORF">Asi03nite_21620</name>
</gene>
<evidence type="ECO:0000259" key="1">
    <source>
        <dbReference type="Pfam" id="PF04471"/>
    </source>
</evidence>
<keyword evidence="3" id="KW-1185">Reference proteome</keyword>
<dbReference type="GO" id="GO:0009307">
    <property type="term" value="P:DNA restriction-modification system"/>
    <property type="evidence" value="ECO:0007669"/>
    <property type="project" value="InterPro"/>
</dbReference>
<dbReference type="AlphaFoldDB" id="A0A919N565"/>
<dbReference type="InterPro" id="IPR007560">
    <property type="entry name" value="Restrct_endonuc_IV_Mrr"/>
</dbReference>